<gene>
    <name evidence="2" type="ORF">GCM10023342_06120</name>
</gene>
<proteinExistence type="predicted"/>
<accession>A0ABP9R3T2</accession>
<comment type="caution">
    <text evidence="2">The sequence shown here is derived from an EMBL/GenBank/DDBJ whole genome shotgun (WGS) entry which is preliminary data.</text>
</comment>
<keyword evidence="3" id="KW-1185">Reference proteome</keyword>
<sequence length="73" mass="8154">MLKKTITWRKLPDSRNEDAEASEYEVYDSDTGATIGVFASREAAENEVARMNHSDIEGLDDRHRKEDADPAAG</sequence>
<organism evidence="2 3">
    <name type="scientific">Modicisalibacter zincidurans</name>
    <dbReference type="NCBI Taxonomy" id="1178777"/>
    <lineage>
        <taxon>Bacteria</taxon>
        <taxon>Pseudomonadati</taxon>
        <taxon>Pseudomonadota</taxon>
        <taxon>Gammaproteobacteria</taxon>
        <taxon>Oceanospirillales</taxon>
        <taxon>Halomonadaceae</taxon>
        <taxon>Modicisalibacter</taxon>
    </lineage>
</organism>
<feature type="region of interest" description="Disordered" evidence="1">
    <location>
        <begin position="1"/>
        <end position="25"/>
    </location>
</feature>
<dbReference type="RefSeq" id="WP_031384595.1">
    <property type="nucleotide sequence ID" value="NZ_BAABKI010000009.1"/>
</dbReference>
<reference evidence="3" key="1">
    <citation type="journal article" date="2019" name="Int. J. Syst. Evol. Microbiol.">
        <title>The Global Catalogue of Microorganisms (GCM) 10K type strain sequencing project: providing services to taxonomists for standard genome sequencing and annotation.</title>
        <authorList>
            <consortium name="The Broad Institute Genomics Platform"/>
            <consortium name="The Broad Institute Genome Sequencing Center for Infectious Disease"/>
            <person name="Wu L."/>
            <person name="Ma J."/>
        </authorList>
    </citation>
    <scope>NUCLEOTIDE SEQUENCE [LARGE SCALE GENOMIC DNA]</scope>
    <source>
        <strain evidence="3">JCM 18472</strain>
    </source>
</reference>
<dbReference type="EMBL" id="BAABKI010000009">
    <property type="protein sequence ID" value="GAA5171391.1"/>
    <property type="molecule type" value="Genomic_DNA"/>
</dbReference>
<name>A0ABP9R3T2_9GAMM</name>
<protein>
    <recommendedName>
        <fullName evidence="4">DUF2188 domain-containing protein</fullName>
    </recommendedName>
</protein>
<evidence type="ECO:0000313" key="2">
    <source>
        <dbReference type="EMBL" id="GAA5171391.1"/>
    </source>
</evidence>
<evidence type="ECO:0008006" key="4">
    <source>
        <dbReference type="Google" id="ProtNLM"/>
    </source>
</evidence>
<feature type="region of interest" description="Disordered" evidence="1">
    <location>
        <begin position="45"/>
        <end position="73"/>
    </location>
</feature>
<evidence type="ECO:0000256" key="1">
    <source>
        <dbReference type="SAM" id="MobiDB-lite"/>
    </source>
</evidence>
<dbReference type="Proteomes" id="UP001500074">
    <property type="component" value="Unassembled WGS sequence"/>
</dbReference>
<evidence type="ECO:0000313" key="3">
    <source>
        <dbReference type="Proteomes" id="UP001500074"/>
    </source>
</evidence>